<dbReference type="Pfam" id="PF13460">
    <property type="entry name" value="NAD_binding_10"/>
    <property type="match status" value="1"/>
</dbReference>
<keyword evidence="3" id="KW-1185">Reference proteome</keyword>
<dbReference type="PANTHER" id="PTHR43355:SF2">
    <property type="entry name" value="FLAVIN REDUCTASE (NADPH)"/>
    <property type="match status" value="1"/>
</dbReference>
<evidence type="ECO:0000313" key="2">
    <source>
        <dbReference type="EMBL" id="KAK9788008.1"/>
    </source>
</evidence>
<evidence type="ECO:0000259" key="1">
    <source>
        <dbReference type="Pfam" id="PF13460"/>
    </source>
</evidence>
<sequence length="257" mass="28305">MTTVLGVLGATGVTGSLLVQYGLEREHQVVGLARFPWKLPGDHLDAISSGKLRIVKGDARDEAALEEVVKSTDVIFEATGHNHNRPGTMREDIAKLLVKLMRKHGKKRLLYISAAFAHEEGLVVVPQRMRGMVAFMSDNKGADVLKAEEVYRAAGSWLEWTVIQPPRIVQKPLTEDLITKAGKFPQAQNGSFTITFADMALMMLDTAANGTFIHQDVYLNCPSKLSPGLKDIPKFADMMITNLGNALRRCKRRPSAP</sequence>
<dbReference type="PANTHER" id="PTHR43355">
    <property type="entry name" value="FLAVIN REDUCTASE (NADPH)"/>
    <property type="match status" value="1"/>
</dbReference>
<dbReference type="InterPro" id="IPR036291">
    <property type="entry name" value="NAD(P)-bd_dom_sf"/>
</dbReference>
<dbReference type="GO" id="GO:0016646">
    <property type="term" value="F:oxidoreductase activity, acting on the CH-NH group of donors, NAD or NADP as acceptor"/>
    <property type="evidence" value="ECO:0007669"/>
    <property type="project" value="TreeGrafter"/>
</dbReference>
<proteinExistence type="predicted"/>
<dbReference type="Gene3D" id="3.40.50.720">
    <property type="entry name" value="NAD(P)-binding Rossmann-like Domain"/>
    <property type="match status" value="1"/>
</dbReference>
<gene>
    <name evidence="2" type="ORF">WJX73_002630</name>
</gene>
<dbReference type="InterPro" id="IPR016040">
    <property type="entry name" value="NAD(P)-bd_dom"/>
</dbReference>
<dbReference type="InterPro" id="IPR051606">
    <property type="entry name" value="Polyketide_Oxido-like"/>
</dbReference>
<organism evidence="2 3">
    <name type="scientific">Symbiochloris irregularis</name>
    <dbReference type="NCBI Taxonomy" id="706552"/>
    <lineage>
        <taxon>Eukaryota</taxon>
        <taxon>Viridiplantae</taxon>
        <taxon>Chlorophyta</taxon>
        <taxon>core chlorophytes</taxon>
        <taxon>Trebouxiophyceae</taxon>
        <taxon>Trebouxiales</taxon>
        <taxon>Trebouxiaceae</taxon>
        <taxon>Symbiochloris</taxon>
    </lineage>
</organism>
<dbReference type="Proteomes" id="UP001465755">
    <property type="component" value="Unassembled WGS sequence"/>
</dbReference>
<comment type="caution">
    <text evidence="2">The sequence shown here is derived from an EMBL/GenBank/DDBJ whole genome shotgun (WGS) entry which is preliminary data.</text>
</comment>
<dbReference type="SUPFAM" id="SSF51735">
    <property type="entry name" value="NAD(P)-binding Rossmann-fold domains"/>
    <property type="match status" value="1"/>
</dbReference>
<reference evidence="2 3" key="1">
    <citation type="journal article" date="2024" name="Nat. Commun.">
        <title>Phylogenomics reveals the evolutionary origins of lichenization in chlorophyte algae.</title>
        <authorList>
            <person name="Puginier C."/>
            <person name="Libourel C."/>
            <person name="Otte J."/>
            <person name="Skaloud P."/>
            <person name="Haon M."/>
            <person name="Grisel S."/>
            <person name="Petersen M."/>
            <person name="Berrin J.G."/>
            <person name="Delaux P.M."/>
            <person name="Dal Grande F."/>
            <person name="Keller J."/>
        </authorList>
    </citation>
    <scope>NUCLEOTIDE SEQUENCE [LARGE SCALE GENOMIC DNA]</scope>
    <source>
        <strain evidence="2 3">SAG 2036</strain>
    </source>
</reference>
<dbReference type="EMBL" id="JALJOQ010000235">
    <property type="protein sequence ID" value="KAK9788008.1"/>
    <property type="molecule type" value="Genomic_DNA"/>
</dbReference>
<feature type="domain" description="NAD(P)-binding" evidence="1">
    <location>
        <begin position="9"/>
        <end position="208"/>
    </location>
</feature>
<protein>
    <recommendedName>
        <fullName evidence="1">NAD(P)-binding domain-containing protein</fullName>
    </recommendedName>
</protein>
<dbReference type="AlphaFoldDB" id="A0AAW1NIY8"/>
<evidence type="ECO:0000313" key="3">
    <source>
        <dbReference type="Proteomes" id="UP001465755"/>
    </source>
</evidence>
<accession>A0AAW1NIY8</accession>
<name>A0AAW1NIY8_9CHLO</name>